<dbReference type="PANTHER" id="PTHR43421">
    <property type="entry name" value="METALLOPROTEASE PMBA"/>
    <property type="match status" value="1"/>
</dbReference>
<evidence type="ECO:0000313" key="7">
    <source>
        <dbReference type="Proteomes" id="UP000521676"/>
    </source>
</evidence>
<dbReference type="Pfam" id="PF19290">
    <property type="entry name" value="PmbA_TldD_2nd"/>
    <property type="match status" value="1"/>
</dbReference>
<feature type="domain" description="Metalloprotease TldD/E N-terminal" evidence="2">
    <location>
        <begin position="26"/>
        <end position="90"/>
    </location>
</feature>
<dbReference type="EMBL" id="JACATZ010000003">
    <property type="protein sequence ID" value="NWJ49089.1"/>
    <property type="molecule type" value="Genomic_DNA"/>
</dbReference>
<feature type="domain" description="Metalloprotease TldD/E C-terminal" evidence="3">
    <location>
        <begin position="235"/>
        <end position="452"/>
    </location>
</feature>
<evidence type="ECO:0000259" key="2">
    <source>
        <dbReference type="Pfam" id="PF01523"/>
    </source>
</evidence>
<evidence type="ECO:0000313" key="6">
    <source>
        <dbReference type="EMBL" id="WJW69017.1"/>
    </source>
</evidence>
<dbReference type="Proteomes" id="UP000521676">
    <property type="component" value="Unassembled WGS sequence"/>
</dbReference>
<reference evidence="6" key="2">
    <citation type="journal article" date="2024" name="Nature">
        <title>Anoxygenic phototroph of the Chloroflexota uses a type I reaction centre.</title>
        <authorList>
            <person name="Tsuji J.M."/>
            <person name="Shaw N.A."/>
            <person name="Nagashima S."/>
            <person name="Venkiteswaran J.J."/>
            <person name="Schiff S.L."/>
            <person name="Watanabe T."/>
            <person name="Fukui M."/>
            <person name="Hanada S."/>
            <person name="Tank M."/>
            <person name="Neufeld J.D."/>
        </authorList>
    </citation>
    <scope>NUCLEOTIDE SEQUENCE</scope>
    <source>
        <strain evidence="6">L227-S17</strain>
    </source>
</reference>
<evidence type="ECO:0000256" key="1">
    <source>
        <dbReference type="ARBA" id="ARBA00005836"/>
    </source>
</evidence>
<dbReference type="Gene3D" id="3.30.2290.10">
    <property type="entry name" value="PmbA/TldD superfamily"/>
    <property type="match status" value="1"/>
</dbReference>
<dbReference type="InterPro" id="IPR045570">
    <property type="entry name" value="Metalloprtase-TldD/E_cen_dom"/>
</dbReference>
<dbReference type="InterPro" id="IPR047657">
    <property type="entry name" value="PmbA"/>
</dbReference>
<evidence type="ECO:0000259" key="4">
    <source>
        <dbReference type="Pfam" id="PF19290"/>
    </source>
</evidence>
<dbReference type="InterPro" id="IPR002510">
    <property type="entry name" value="Metalloprtase-TldD/E_N"/>
</dbReference>
<evidence type="ECO:0000313" key="8">
    <source>
        <dbReference type="Proteomes" id="UP001431572"/>
    </source>
</evidence>
<dbReference type="InterPro" id="IPR035068">
    <property type="entry name" value="TldD/PmbA_N"/>
</dbReference>
<evidence type="ECO:0000259" key="3">
    <source>
        <dbReference type="Pfam" id="PF19289"/>
    </source>
</evidence>
<dbReference type="AlphaFoldDB" id="A0A8T7MAD2"/>
<keyword evidence="8" id="KW-1185">Reference proteome</keyword>
<dbReference type="InterPro" id="IPR036059">
    <property type="entry name" value="TldD/PmbA_sf"/>
</dbReference>
<dbReference type="Pfam" id="PF19289">
    <property type="entry name" value="PmbA_TldD_3rd"/>
    <property type="match status" value="1"/>
</dbReference>
<dbReference type="SUPFAM" id="SSF111283">
    <property type="entry name" value="Putative modulator of DNA gyrase, PmbA/TldD"/>
    <property type="match status" value="1"/>
</dbReference>
<dbReference type="PANTHER" id="PTHR43421:SF1">
    <property type="entry name" value="METALLOPROTEASE PMBA"/>
    <property type="match status" value="1"/>
</dbReference>
<dbReference type="Pfam" id="PF01523">
    <property type="entry name" value="PmbA_TldD_1st"/>
    <property type="match status" value="1"/>
</dbReference>
<dbReference type="Proteomes" id="UP001431572">
    <property type="component" value="Chromosome 2"/>
</dbReference>
<feature type="domain" description="Metalloprotease TldD/E central" evidence="4">
    <location>
        <begin position="122"/>
        <end position="227"/>
    </location>
</feature>
<comment type="similarity">
    <text evidence="1">Belongs to the peptidase U62 family.</text>
</comment>
<dbReference type="GO" id="GO:0006508">
    <property type="term" value="P:proteolysis"/>
    <property type="evidence" value="ECO:0007669"/>
    <property type="project" value="InterPro"/>
</dbReference>
<sequence>MENTELDLNLAETVVKKALAAGADEVEVLFSQGYESGVKLRKGKVDLLNEAQPKALSLRLYREKRAAVAYTSDFSKAALDDLVMRAMDMAVISDPDPAAGLPDPDDLAFQYNENLGIWDPAIGDIPTEVKVEMVRRCEDSAFAFDTRINNTGGTTFSTNLRQVGLVNSLGFAGTYKTSHCSFGLDAVVDDAEGKKQNGWWFTISNNFKEMKSPEEVGRIAAQRAINKIGGRKIKTSKMPIIWDPMVASDLLGTLAGSLSGDALERRSTFLIPFEGQKIGSDLVTLVDDPLRPGLRGTRPFDGEGVEVRRKNIFDKGVFQGFIFNSYTARKTSHKTTGNATGGIGSLPGVGVSNFYIEPGNVTQEEIIAGVEEGLFLTEMIGFGYNPVTGDFSRGAVGWWIENGKLAYPVAEINIAGNMKDMLSNITQVGNDLEFLFSISSPTIRIDNMTVSGL</sequence>
<dbReference type="GO" id="GO:0005829">
    <property type="term" value="C:cytosol"/>
    <property type="evidence" value="ECO:0007669"/>
    <property type="project" value="TreeGrafter"/>
</dbReference>
<dbReference type="EMBL" id="CP128400">
    <property type="protein sequence ID" value="WJW69017.1"/>
    <property type="molecule type" value="Genomic_DNA"/>
</dbReference>
<proteinExistence type="inferred from homology"/>
<reference evidence="5 7" key="1">
    <citation type="submission" date="2020-06" db="EMBL/GenBank/DDBJ databases">
        <title>Anoxygenic phototrophic Chloroflexota member uses a Type I reaction center.</title>
        <authorList>
            <person name="Tsuji J.M."/>
            <person name="Shaw N.A."/>
            <person name="Nagashima S."/>
            <person name="Venkiteswaran J."/>
            <person name="Schiff S.L."/>
            <person name="Hanada S."/>
            <person name="Tank M."/>
            <person name="Neufeld J.D."/>
        </authorList>
    </citation>
    <scope>NUCLEOTIDE SEQUENCE [LARGE SCALE GENOMIC DNA]</scope>
    <source>
        <strain evidence="5">L227-S17</strain>
    </source>
</reference>
<gene>
    <name evidence="5" type="ORF">HXX08_24795</name>
    <name evidence="6" type="ORF">OZ401_002608</name>
</gene>
<dbReference type="InterPro" id="IPR045569">
    <property type="entry name" value="Metalloprtase-TldD/E_C"/>
</dbReference>
<organism evidence="5 7">
    <name type="scientific">Candidatus Chlorohelix allophototropha</name>
    <dbReference type="NCBI Taxonomy" id="3003348"/>
    <lineage>
        <taxon>Bacteria</taxon>
        <taxon>Bacillati</taxon>
        <taxon>Chloroflexota</taxon>
        <taxon>Chloroflexia</taxon>
        <taxon>Candidatus Chloroheliales</taxon>
        <taxon>Candidatus Chloroheliaceae</taxon>
        <taxon>Candidatus Chlorohelix</taxon>
    </lineage>
</organism>
<protein>
    <submittedName>
        <fullName evidence="5">TldD/PmbA family protein</fullName>
    </submittedName>
</protein>
<dbReference type="GO" id="GO:0008237">
    <property type="term" value="F:metallopeptidase activity"/>
    <property type="evidence" value="ECO:0007669"/>
    <property type="project" value="InterPro"/>
</dbReference>
<accession>A0A8T7MAD2</accession>
<evidence type="ECO:0000313" key="5">
    <source>
        <dbReference type="EMBL" id="NWJ49089.1"/>
    </source>
</evidence>
<dbReference type="RefSeq" id="WP_341470920.1">
    <property type="nucleotide sequence ID" value="NZ_CP128400.1"/>
</dbReference>
<name>A0A8T7MAD2_9CHLR</name>